<gene>
    <name evidence="1" type="ORF">LH706_06765</name>
</gene>
<dbReference type="EMBL" id="CP085043">
    <property type="protein sequence ID" value="UZF16137.1"/>
    <property type="molecule type" value="Genomic_DNA"/>
</dbReference>
<organism evidence="1">
    <name type="scientific">Ralstonia solanacearum</name>
    <name type="common">Pseudomonas solanacearum</name>
    <dbReference type="NCBI Taxonomy" id="305"/>
    <lineage>
        <taxon>Bacteria</taxon>
        <taxon>Pseudomonadati</taxon>
        <taxon>Pseudomonadota</taxon>
        <taxon>Betaproteobacteria</taxon>
        <taxon>Burkholderiales</taxon>
        <taxon>Burkholderiaceae</taxon>
        <taxon>Ralstonia</taxon>
        <taxon>Ralstonia solanacearum species complex</taxon>
    </lineage>
</organism>
<protein>
    <submittedName>
        <fullName evidence="1">Uncharacterized protein</fullName>
    </submittedName>
</protein>
<name>A0ABY6NFP9_RALSL</name>
<accession>A0ABY6NFP9</accession>
<proteinExistence type="predicted"/>
<evidence type="ECO:0000313" key="1">
    <source>
        <dbReference type="EMBL" id="UZF16137.1"/>
    </source>
</evidence>
<sequence>MGWKYWVFQIIYGGKMDSAEISLLVRGTDGQIKFVSEGLGIPEFYNLVRARSDSKQALVDFSPVIEALHGIHRDAHSKEILIKYNIMYNSWLDARTYTKELAKTLKYEELNKQSTALINELHISLQSADRAFLASSETLLDDVLAIKKDCDIYIDSMLCLVYAKASQDIDSFKFDVVVSSYADFLVELAERLYRQALRAGNFENSFLKYIAFEQPHELQKYLALDSDESAASFKLRCLEATPTEQDYIEVWGGGYAIRQVKIQYDSYHPNHVAAMHELRDLLYRASSLKRLVDRLKDGNIEWESGEDAVNALTQEIHIEQRRNPRLR</sequence>
<reference evidence="1" key="1">
    <citation type="submission" date="2021-10" db="EMBL/GenBank/DDBJ databases">
        <title>Complete genome sequences of five Ralstonia solancearum strains isolated from sunflower.</title>
        <authorList>
            <person name="She X."/>
            <person name="He Z."/>
        </authorList>
    </citation>
    <scope>NUCLEOTIDE SEQUENCE</scope>
    <source>
        <strain evidence="1">RS638</strain>
    </source>
</reference>